<keyword evidence="11" id="KW-1185">Reference proteome</keyword>
<sequence length="543" mass="55968">MTAFDTLIVAEQRAQRPMLLRAAAMAGLVAAASVLLLGLSGWFITAAALAGSAGIVAAQGFNYMLPSATIRLLAIVRTGARYGERLASHHAAFAALARIRPALFRAIAGSPVADALALGTGEATARMVGDVDAIEARFVRLSTPWGAAAALVAGLCLALIGGWQPAVATGLCALLLLVAGDRLSRRLGAPARDVQTSTGALKQEVAMLLDATAELRCFGLEGWAEARIAAASRIATEAQRRQARVSGWFELLHAGALGLAAASALILSIPAGAPIAALAALAAAMTIDGAAPLLRAAAERGRLIEAEARLAPIFATAAATARPASFSFLDAPDIALPGLTPVLLEPGEHVALVGPSGAGKTTLIETMVGLRDAAPGAILIDGMDLATAPAGAARCCFAWVPQDAALLSGTVRQNLLLANPAATEEELWVALYTAALDDRVREFALGLDDWIGENGARLSGGERRRLALARAYCSTAPWLLLDEPTEGLDPGTESLVIERLFRRVHLTGQGVIAISHRPQLVASAGRTLAITAATICARHQEAA</sequence>
<comment type="subcellular location">
    <subcellularLocation>
        <location evidence="1">Cell membrane</location>
        <topology evidence="1">Multi-pass membrane protein</topology>
    </subcellularLocation>
</comment>
<dbReference type="SUPFAM" id="SSF90123">
    <property type="entry name" value="ABC transporter transmembrane region"/>
    <property type="match status" value="1"/>
</dbReference>
<dbReference type="InterPro" id="IPR039421">
    <property type="entry name" value="Type_1_exporter"/>
</dbReference>
<dbReference type="InterPro" id="IPR003593">
    <property type="entry name" value="AAA+_ATPase"/>
</dbReference>
<dbReference type="InterPro" id="IPR011527">
    <property type="entry name" value="ABC1_TM_dom"/>
</dbReference>
<evidence type="ECO:0000256" key="6">
    <source>
        <dbReference type="ARBA" id="ARBA00023136"/>
    </source>
</evidence>
<feature type="transmembrane region" description="Helical" evidence="7">
    <location>
        <begin position="18"/>
        <end position="37"/>
    </location>
</feature>
<evidence type="ECO:0000256" key="7">
    <source>
        <dbReference type="SAM" id="Phobius"/>
    </source>
</evidence>
<dbReference type="RefSeq" id="WP_270075753.1">
    <property type="nucleotide sequence ID" value="NZ_CP115174.1"/>
</dbReference>
<evidence type="ECO:0000313" key="11">
    <source>
        <dbReference type="Proteomes" id="UP001210865"/>
    </source>
</evidence>
<dbReference type="Gene3D" id="1.20.1560.10">
    <property type="entry name" value="ABC transporter type 1, transmembrane domain"/>
    <property type="match status" value="1"/>
</dbReference>
<organism evidence="10 11">
    <name type="scientific">Sphingomonas abietis</name>
    <dbReference type="NCBI Taxonomy" id="3012344"/>
    <lineage>
        <taxon>Bacteria</taxon>
        <taxon>Pseudomonadati</taxon>
        <taxon>Pseudomonadota</taxon>
        <taxon>Alphaproteobacteria</taxon>
        <taxon>Sphingomonadales</taxon>
        <taxon>Sphingomonadaceae</taxon>
        <taxon>Sphingomonas</taxon>
    </lineage>
</organism>
<dbReference type="InterPro" id="IPR017871">
    <property type="entry name" value="ABC_transporter-like_CS"/>
</dbReference>
<dbReference type="GO" id="GO:0005524">
    <property type="term" value="F:ATP binding"/>
    <property type="evidence" value="ECO:0007669"/>
    <property type="project" value="UniProtKB-KW"/>
</dbReference>
<evidence type="ECO:0000256" key="1">
    <source>
        <dbReference type="ARBA" id="ARBA00004651"/>
    </source>
</evidence>
<dbReference type="Pfam" id="PF00664">
    <property type="entry name" value="ABC_membrane"/>
    <property type="match status" value="1"/>
</dbReference>
<dbReference type="PROSITE" id="PS50893">
    <property type="entry name" value="ABC_TRANSPORTER_2"/>
    <property type="match status" value="1"/>
</dbReference>
<feature type="domain" description="ABC transmembrane type-1" evidence="9">
    <location>
        <begin position="22"/>
        <end position="267"/>
    </location>
</feature>
<dbReference type="InterPro" id="IPR027417">
    <property type="entry name" value="P-loop_NTPase"/>
</dbReference>
<evidence type="ECO:0000256" key="5">
    <source>
        <dbReference type="ARBA" id="ARBA00022989"/>
    </source>
</evidence>
<keyword evidence="6 7" id="KW-0472">Membrane</keyword>
<dbReference type="PANTHER" id="PTHR24221:SF654">
    <property type="entry name" value="ATP-BINDING CASSETTE SUB-FAMILY B MEMBER 6"/>
    <property type="match status" value="1"/>
</dbReference>
<evidence type="ECO:0000259" key="8">
    <source>
        <dbReference type="PROSITE" id="PS50893"/>
    </source>
</evidence>
<feature type="domain" description="ABC transporter" evidence="8">
    <location>
        <begin position="321"/>
        <end position="543"/>
    </location>
</feature>
<dbReference type="PANTHER" id="PTHR24221">
    <property type="entry name" value="ATP-BINDING CASSETTE SUB-FAMILY B"/>
    <property type="match status" value="1"/>
</dbReference>
<gene>
    <name evidence="10" type="ORF">PBT88_12930</name>
</gene>
<protein>
    <submittedName>
        <fullName evidence="10">ATP-binding cassette domain-containing protein</fullName>
    </submittedName>
</protein>
<evidence type="ECO:0000256" key="3">
    <source>
        <dbReference type="ARBA" id="ARBA00022741"/>
    </source>
</evidence>
<reference evidence="10 11" key="1">
    <citation type="submission" date="2022-12" db="EMBL/GenBank/DDBJ databases">
        <title>Sphingomonas abieness sp. nov., an endophytic bacterium isolated from Abies koreana.</title>
        <authorList>
            <person name="Jiang L."/>
            <person name="Lee J."/>
        </authorList>
    </citation>
    <scope>NUCLEOTIDE SEQUENCE [LARGE SCALE GENOMIC DNA]</scope>
    <source>
        <strain evidence="11">PAMB 00755</strain>
    </source>
</reference>
<dbReference type="Pfam" id="PF00005">
    <property type="entry name" value="ABC_tran"/>
    <property type="match status" value="1"/>
</dbReference>
<name>A0ABY7NMF0_9SPHN</name>
<feature type="transmembrane region" description="Helical" evidence="7">
    <location>
        <begin position="43"/>
        <end position="65"/>
    </location>
</feature>
<dbReference type="Proteomes" id="UP001210865">
    <property type="component" value="Chromosome"/>
</dbReference>
<dbReference type="InterPro" id="IPR003439">
    <property type="entry name" value="ABC_transporter-like_ATP-bd"/>
</dbReference>
<dbReference type="SUPFAM" id="SSF52540">
    <property type="entry name" value="P-loop containing nucleoside triphosphate hydrolases"/>
    <property type="match status" value="1"/>
</dbReference>
<keyword evidence="5 7" id="KW-1133">Transmembrane helix</keyword>
<keyword evidence="2 7" id="KW-0812">Transmembrane</keyword>
<dbReference type="Gene3D" id="3.40.50.300">
    <property type="entry name" value="P-loop containing nucleotide triphosphate hydrolases"/>
    <property type="match status" value="1"/>
</dbReference>
<evidence type="ECO:0000259" key="9">
    <source>
        <dbReference type="PROSITE" id="PS50929"/>
    </source>
</evidence>
<dbReference type="PROSITE" id="PS00211">
    <property type="entry name" value="ABC_TRANSPORTER_1"/>
    <property type="match status" value="1"/>
</dbReference>
<dbReference type="SMART" id="SM00382">
    <property type="entry name" value="AAA"/>
    <property type="match status" value="1"/>
</dbReference>
<dbReference type="EMBL" id="CP115174">
    <property type="protein sequence ID" value="WBO21104.1"/>
    <property type="molecule type" value="Genomic_DNA"/>
</dbReference>
<evidence type="ECO:0000256" key="4">
    <source>
        <dbReference type="ARBA" id="ARBA00022840"/>
    </source>
</evidence>
<evidence type="ECO:0000256" key="2">
    <source>
        <dbReference type="ARBA" id="ARBA00022692"/>
    </source>
</evidence>
<accession>A0ABY7NMF0</accession>
<proteinExistence type="predicted"/>
<dbReference type="PROSITE" id="PS50929">
    <property type="entry name" value="ABC_TM1F"/>
    <property type="match status" value="1"/>
</dbReference>
<keyword evidence="4 10" id="KW-0067">ATP-binding</keyword>
<evidence type="ECO:0000313" key="10">
    <source>
        <dbReference type="EMBL" id="WBO21104.1"/>
    </source>
</evidence>
<feature type="transmembrane region" description="Helical" evidence="7">
    <location>
        <begin position="143"/>
        <end position="160"/>
    </location>
</feature>
<dbReference type="InterPro" id="IPR036640">
    <property type="entry name" value="ABC1_TM_sf"/>
</dbReference>
<keyword evidence="3" id="KW-0547">Nucleotide-binding</keyword>